<sequence length="351" mass="38161">MEVVVIGSQFRNFVETGPRTAPITFHSHASPQESLRAEINAPRLIACIDDGDMARSISSQALAIACSLGLEVTFARVIDAPGQFASPADPIEWQLRRRVQQDNLRRFAGCKEAQVVANSVLLAGAPAQELSDWALEHGGTMLATGRRRSEGKKGLGSTTLSLLERGEHSLLVIPPGFEREAGYRRIMVPVDGSDRGDSVLPVARRIARTHGAELVLVHVVPQVELSEKGQGAQLRHLSSELDKHRERCGIKHLETLRRRSQEDGVDVRTIIRGPGDARSILREVLATEQIDLVVMASHGVTGLSDVACGSVAEYLAGHSPVPLMIVRPNLRCSFGPEAADCRNQSVFRFEG</sequence>
<dbReference type="Proteomes" id="UP000468943">
    <property type="component" value="Unassembled WGS sequence"/>
</dbReference>
<dbReference type="Gene3D" id="3.40.50.620">
    <property type="entry name" value="HUPs"/>
    <property type="match status" value="2"/>
</dbReference>
<name>A0A6I4SQY6_9SPHN</name>
<proteinExistence type="inferred from homology"/>
<evidence type="ECO:0000313" key="3">
    <source>
        <dbReference type="EMBL" id="MXO57267.1"/>
    </source>
</evidence>
<comment type="caution">
    <text evidence="3">The sequence shown here is derived from an EMBL/GenBank/DDBJ whole genome shotgun (WGS) entry which is preliminary data.</text>
</comment>
<feature type="domain" description="UspA" evidence="2">
    <location>
        <begin position="183"/>
        <end position="327"/>
    </location>
</feature>
<dbReference type="Pfam" id="PF00582">
    <property type="entry name" value="Usp"/>
    <property type="match status" value="2"/>
</dbReference>
<dbReference type="InterPro" id="IPR014729">
    <property type="entry name" value="Rossmann-like_a/b/a_fold"/>
</dbReference>
<evidence type="ECO:0000313" key="4">
    <source>
        <dbReference type="Proteomes" id="UP000468943"/>
    </source>
</evidence>
<feature type="domain" description="UspA" evidence="2">
    <location>
        <begin position="43"/>
        <end position="174"/>
    </location>
</feature>
<dbReference type="PANTHER" id="PTHR46268">
    <property type="entry name" value="STRESS RESPONSE PROTEIN NHAX"/>
    <property type="match status" value="1"/>
</dbReference>
<reference evidence="3 4" key="1">
    <citation type="submission" date="2019-12" db="EMBL/GenBank/DDBJ databases">
        <title>Genomic-based taxomic classification of the family Erythrobacteraceae.</title>
        <authorList>
            <person name="Xu L."/>
        </authorList>
    </citation>
    <scope>NUCLEOTIDE SEQUENCE [LARGE SCALE GENOMIC DNA]</scope>
    <source>
        <strain evidence="3 4">JCM 17802</strain>
    </source>
</reference>
<keyword evidence="4" id="KW-1185">Reference proteome</keyword>
<dbReference type="SUPFAM" id="SSF52402">
    <property type="entry name" value="Adenine nucleotide alpha hydrolases-like"/>
    <property type="match status" value="2"/>
</dbReference>
<evidence type="ECO:0000259" key="2">
    <source>
        <dbReference type="Pfam" id="PF00582"/>
    </source>
</evidence>
<gene>
    <name evidence="3" type="ORF">GRI36_10275</name>
</gene>
<dbReference type="InterPro" id="IPR006016">
    <property type="entry name" value="UspA"/>
</dbReference>
<dbReference type="EMBL" id="WTYS01000001">
    <property type="protein sequence ID" value="MXO57267.1"/>
    <property type="molecule type" value="Genomic_DNA"/>
</dbReference>
<accession>A0A6I4SQY6</accession>
<organism evidence="3 4">
    <name type="scientific">Pontixanthobacter gangjinensis</name>
    <dbReference type="NCBI Taxonomy" id="1028742"/>
    <lineage>
        <taxon>Bacteria</taxon>
        <taxon>Pseudomonadati</taxon>
        <taxon>Pseudomonadota</taxon>
        <taxon>Alphaproteobacteria</taxon>
        <taxon>Sphingomonadales</taxon>
        <taxon>Erythrobacteraceae</taxon>
        <taxon>Pontixanthobacter</taxon>
    </lineage>
</organism>
<dbReference type="AlphaFoldDB" id="A0A6I4SQY6"/>
<dbReference type="PANTHER" id="PTHR46268:SF6">
    <property type="entry name" value="UNIVERSAL STRESS PROTEIN UP12"/>
    <property type="match status" value="1"/>
</dbReference>
<comment type="similarity">
    <text evidence="1">Belongs to the universal stress protein A family.</text>
</comment>
<dbReference type="CDD" id="cd00293">
    <property type="entry name" value="USP-like"/>
    <property type="match status" value="2"/>
</dbReference>
<dbReference type="PRINTS" id="PR01438">
    <property type="entry name" value="UNVRSLSTRESS"/>
</dbReference>
<protein>
    <recommendedName>
        <fullName evidence="2">UspA domain-containing protein</fullName>
    </recommendedName>
</protein>
<evidence type="ECO:0000256" key="1">
    <source>
        <dbReference type="ARBA" id="ARBA00008791"/>
    </source>
</evidence>
<dbReference type="InterPro" id="IPR006015">
    <property type="entry name" value="Universal_stress_UspA"/>
</dbReference>